<dbReference type="RefSeq" id="WP_344883825.1">
    <property type="nucleotide sequence ID" value="NZ_BAABCJ010000005.1"/>
</dbReference>
<dbReference type="CDD" id="cd04301">
    <property type="entry name" value="NAT_SF"/>
    <property type="match status" value="1"/>
</dbReference>
<accession>A0ABP7DM26</accession>
<evidence type="ECO:0000256" key="1">
    <source>
        <dbReference type="ARBA" id="ARBA00022679"/>
    </source>
</evidence>
<evidence type="ECO:0000313" key="5">
    <source>
        <dbReference type="EMBL" id="GAA3706288.1"/>
    </source>
</evidence>
<evidence type="ECO:0000313" key="6">
    <source>
        <dbReference type="Proteomes" id="UP001501536"/>
    </source>
</evidence>
<reference evidence="6" key="1">
    <citation type="journal article" date="2019" name="Int. J. Syst. Evol. Microbiol.">
        <title>The Global Catalogue of Microorganisms (GCM) 10K type strain sequencing project: providing services to taxonomists for standard genome sequencing and annotation.</title>
        <authorList>
            <consortium name="The Broad Institute Genomics Platform"/>
            <consortium name="The Broad Institute Genome Sequencing Center for Infectious Disease"/>
            <person name="Wu L."/>
            <person name="Ma J."/>
        </authorList>
    </citation>
    <scope>NUCLEOTIDE SEQUENCE [LARGE SCALE GENOMIC DNA]</scope>
    <source>
        <strain evidence="6">JCM 16961</strain>
    </source>
</reference>
<keyword evidence="6" id="KW-1185">Reference proteome</keyword>
<dbReference type="InterPro" id="IPR050680">
    <property type="entry name" value="YpeA/RimI_acetyltransf"/>
</dbReference>
<organism evidence="5 6">
    <name type="scientific">Zhihengliuella alba</name>
    <dbReference type="NCBI Taxonomy" id="547018"/>
    <lineage>
        <taxon>Bacteria</taxon>
        <taxon>Bacillati</taxon>
        <taxon>Actinomycetota</taxon>
        <taxon>Actinomycetes</taxon>
        <taxon>Micrococcales</taxon>
        <taxon>Micrococcaceae</taxon>
        <taxon>Zhihengliuella</taxon>
    </lineage>
</organism>
<dbReference type="PROSITE" id="PS51186">
    <property type="entry name" value="GNAT"/>
    <property type="match status" value="2"/>
</dbReference>
<gene>
    <name evidence="5" type="ORF">GCM10022377_20030</name>
</gene>
<dbReference type="PANTHER" id="PTHR43420">
    <property type="entry name" value="ACETYLTRANSFERASE"/>
    <property type="match status" value="1"/>
</dbReference>
<dbReference type="InterPro" id="IPR000182">
    <property type="entry name" value="GNAT_dom"/>
</dbReference>
<name>A0ABP7DM26_9MICC</name>
<keyword evidence="1" id="KW-0808">Transferase</keyword>
<feature type="domain" description="N-acetyltransferase" evidence="4">
    <location>
        <begin position="37"/>
        <end position="189"/>
    </location>
</feature>
<comment type="caution">
    <text evidence="5">The sequence shown here is derived from an EMBL/GenBank/DDBJ whole genome shotgun (WGS) entry which is preliminary data.</text>
</comment>
<dbReference type="Proteomes" id="UP001501536">
    <property type="component" value="Unassembled WGS sequence"/>
</dbReference>
<dbReference type="EMBL" id="BAABCJ010000005">
    <property type="protein sequence ID" value="GAA3706288.1"/>
    <property type="molecule type" value="Genomic_DNA"/>
</dbReference>
<dbReference type="InterPro" id="IPR016181">
    <property type="entry name" value="Acyl_CoA_acyltransferase"/>
</dbReference>
<evidence type="ECO:0000259" key="4">
    <source>
        <dbReference type="PROSITE" id="PS51186"/>
    </source>
</evidence>
<proteinExistence type="predicted"/>
<feature type="domain" description="N-acetyltransferase" evidence="4">
    <location>
        <begin position="203"/>
        <end position="352"/>
    </location>
</feature>
<sequence length="352" mass="38123">MTAPRPDGPRTVESPPVEGAGPAGDEARATTTAEPAGAPRPITTDDLEAWAVLHNLVGAYDDSGEVANAVQMGEVLTIPGRDPELDTLAWWEGGAMIAYSTVSVREVAKDGVAKAHLDGGVHPDYRGRGLGRAILAAGEQRVRRLAAERHPGLPVQIDLWNTLTNTGFQELAGEHGYAAARYFMDMRIELGAWTPPESPAAIADPVRIDPVLSPQVHRAHLDAFRDHWNFTPGSLEKWQHFVAGSAFRPEFSRLALDPEEAGDPVDAYVLSEEWEAGEIYVALVGTRRRARGRGLASTLLTDVVRQAKAAGYERIELGVDSDSPTGAVGLYERIGFRPIRRSVEYSRVVEPA</sequence>
<dbReference type="Gene3D" id="3.40.630.30">
    <property type="match status" value="1"/>
</dbReference>
<dbReference type="Pfam" id="PF00583">
    <property type="entry name" value="Acetyltransf_1"/>
    <property type="match status" value="2"/>
</dbReference>
<protein>
    <submittedName>
        <fullName evidence="5">GNAT family N-acetyltransferase</fullName>
    </submittedName>
</protein>
<keyword evidence="2" id="KW-0012">Acyltransferase</keyword>
<evidence type="ECO:0000256" key="3">
    <source>
        <dbReference type="SAM" id="MobiDB-lite"/>
    </source>
</evidence>
<evidence type="ECO:0000256" key="2">
    <source>
        <dbReference type="ARBA" id="ARBA00023315"/>
    </source>
</evidence>
<dbReference type="PANTHER" id="PTHR43420:SF47">
    <property type="entry name" value="N-ACETYLTRANSFERASE DOMAIN-CONTAINING PROTEIN"/>
    <property type="match status" value="1"/>
</dbReference>
<feature type="region of interest" description="Disordered" evidence="3">
    <location>
        <begin position="1"/>
        <end position="42"/>
    </location>
</feature>
<dbReference type="SUPFAM" id="SSF55729">
    <property type="entry name" value="Acyl-CoA N-acyltransferases (Nat)"/>
    <property type="match status" value="2"/>
</dbReference>